<evidence type="ECO:0000256" key="3">
    <source>
        <dbReference type="ARBA" id="ARBA00022737"/>
    </source>
</evidence>
<dbReference type="GO" id="GO:0071169">
    <property type="term" value="P:establishment of protein localization to chromatin"/>
    <property type="evidence" value="ECO:0007669"/>
    <property type="project" value="TreeGrafter"/>
</dbReference>
<feature type="non-terminal residue" evidence="9">
    <location>
        <position position="1398"/>
    </location>
</feature>
<evidence type="ECO:0000256" key="1">
    <source>
        <dbReference type="ARBA" id="ARBA00004123"/>
    </source>
</evidence>
<dbReference type="PANTHER" id="PTHR21704:SF18">
    <property type="entry name" value="NIPPED-B-LIKE PROTEIN"/>
    <property type="match status" value="1"/>
</dbReference>
<keyword evidence="4 6" id="KW-0539">Nucleus</keyword>
<evidence type="ECO:0000313" key="10">
    <source>
        <dbReference type="Proteomes" id="UP000308768"/>
    </source>
</evidence>
<dbReference type="CDD" id="cd23958">
    <property type="entry name" value="SCC2"/>
    <property type="match status" value="1"/>
</dbReference>
<dbReference type="GO" id="GO:0061775">
    <property type="term" value="F:cohesin loader activity"/>
    <property type="evidence" value="ECO:0007669"/>
    <property type="project" value="InterPro"/>
</dbReference>
<comment type="similarity">
    <text evidence="2 6">Belongs to the SCC2/Nipped-B family.</text>
</comment>
<keyword evidence="5 6" id="KW-0131">Cell cycle</keyword>
<evidence type="ECO:0000256" key="5">
    <source>
        <dbReference type="ARBA" id="ARBA00023306"/>
    </source>
</evidence>
<evidence type="ECO:0000313" key="9">
    <source>
        <dbReference type="EMBL" id="TKA62375.1"/>
    </source>
</evidence>
<dbReference type="Proteomes" id="UP000308768">
    <property type="component" value="Unassembled WGS sequence"/>
</dbReference>
<accession>A0A4U0WLC2</accession>
<dbReference type="InterPro" id="IPR026003">
    <property type="entry name" value="Cohesin_HEAT"/>
</dbReference>
<evidence type="ECO:0000256" key="7">
    <source>
        <dbReference type="SAM" id="MobiDB-lite"/>
    </source>
</evidence>
<feature type="compositionally biased region" description="Acidic residues" evidence="7">
    <location>
        <begin position="480"/>
        <end position="492"/>
    </location>
</feature>
<dbReference type="PANTHER" id="PTHR21704">
    <property type="entry name" value="NIPPED-B-LIKE PROTEIN DELANGIN SCC2-RELATED"/>
    <property type="match status" value="1"/>
</dbReference>
<feature type="region of interest" description="Disordered" evidence="7">
    <location>
        <begin position="452"/>
        <end position="505"/>
    </location>
</feature>
<feature type="compositionally biased region" description="Basic and acidic residues" evidence="7">
    <location>
        <begin position="493"/>
        <end position="505"/>
    </location>
</feature>
<organism evidence="9 10">
    <name type="scientific">Cryomyces minteri</name>
    <dbReference type="NCBI Taxonomy" id="331657"/>
    <lineage>
        <taxon>Eukaryota</taxon>
        <taxon>Fungi</taxon>
        <taxon>Dikarya</taxon>
        <taxon>Ascomycota</taxon>
        <taxon>Pezizomycotina</taxon>
        <taxon>Dothideomycetes</taxon>
        <taxon>Dothideomycetes incertae sedis</taxon>
        <taxon>Cryomyces</taxon>
    </lineage>
</organism>
<dbReference type="EMBL" id="NAJN01001575">
    <property type="protein sequence ID" value="TKA62375.1"/>
    <property type="molecule type" value="Genomic_DNA"/>
</dbReference>
<dbReference type="OrthoDB" id="418242at2759"/>
<name>A0A4U0WLC2_9PEZI</name>
<dbReference type="GO" id="GO:0090694">
    <property type="term" value="C:Scc2-Scc4 cohesin loading complex"/>
    <property type="evidence" value="ECO:0007669"/>
    <property type="project" value="TreeGrafter"/>
</dbReference>
<keyword evidence="10" id="KW-1185">Reference proteome</keyword>
<feature type="domain" description="Sister chromatid cohesion C-terminal" evidence="8">
    <location>
        <begin position="1273"/>
        <end position="1394"/>
    </location>
</feature>
<evidence type="ECO:0000259" key="8">
    <source>
        <dbReference type="Pfam" id="PF12830"/>
    </source>
</evidence>
<dbReference type="STRING" id="331657.A0A4U0WLC2"/>
<dbReference type="SUPFAM" id="SSF48371">
    <property type="entry name" value="ARM repeat"/>
    <property type="match status" value="1"/>
</dbReference>
<dbReference type="Pfam" id="PF12765">
    <property type="entry name" value="Cohesin_HEAT"/>
    <property type="match status" value="1"/>
</dbReference>
<dbReference type="GO" id="GO:1990414">
    <property type="term" value="P:replication-born double-strand break repair via sister chromatid exchange"/>
    <property type="evidence" value="ECO:0007669"/>
    <property type="project" value="TreeGrafter"/>
</dbReference>
<protein>
    <recommendedName>
        <fullName evidence="6">Sister chromatid cohesion protein</fullName>
    </recommendedName>
</protein>
<gene>
    <name evidence="9" type="ORF">B0A49_11552</name>
</gene>
<feature type="region of interest" description="Disordered" evidence="7">
    <location>
        <begin position="1"/>
        <end position="46"/>
    </location>
</feature>
<dbReference type="GO" id="GO:0034087">
    <property type="term" value="P:establishment of mitotic sister chromatid cohesion"/>
    <property type="evidence" value="ECO:0007669"/>
    <property type="project" value="TreeGrafter"/>
</dbReference>
<evidence type="ECO:0000256" key="4">
    <source>
        <dbReference type="ARBA" id="ARBA00023242"/>
    </source>
</evidence>
<dbReference type="Pfam" id="PF12830">
    <property type="entry name" value="Nipped-B_C"/>
    <property type="match status" value="1"/>
</dbReference>
<comment type="caution">
    <text evidence="9">The sequence shown here is derived from an EMBL/GenBank/DDBJ whole genome shotgun (WGS) entry which is preliminary data.</text>
</comment>
<dbReference type="InterPro" id="IPR016024">
    <property type="entry name" value="ARM-type_fold"/>
</dbReference>
<dbReference type="InterPro" id="IPR011989">
    <property type="entry name" value="ARM-like"/>
</dbReference>
<dbReference type="GO" id="GO:0010468">
    <property type="term" value="P:regulation of gene expression"/>
    <property type="evidence" value="ECO:0007669"/>
    <property type="project" value="InterPro"/>
</dbReference>
<dbReference type="InterPro" id="IPR024986">
    <property type="entry name" value="Nipped-B_C"/>
</dbReference>
<evidence type="ECO:0000256" key="2">
    <source>
        <dbReference type="ARBA" id="ARBA00009252"/>
    </source>
</evidence>
<dbReference type="GO" id="GO:0140588">
    <property type="term" value="P:chromatin looping"/>
    <property type="evidence" value="ECO:0007669"/>
    <property type="project" value="InterPro"/>
</dbReference>
<sequence>MVLESSSVTYRYPTPVSPESKALDSNVSSPIAKDPEPKSHMQGRYSSRTVNDAAVALSASDPEAADVSSHNTSLVPVVVIPGLASPSQRVHYETFPDIDARVGRGDDSPSKRRNREDLRVEEEVLALNVDQREKADVALRYCQDLIAEIFEAEDRLQSDTSGAITADAADFFISGIVGERELPLLTRGIQHRLERAIQKAISASRFNAIPVEHLGRVQRLCEGAVTAADGISLGVVGGWTEDDLEKWVNRIASVENGLQASRILLRIMTAGREEKQLYSEDLLQTVMNTVKHVVDSCLAPIAEARNIGQDTESFGIYAAHKKPLSALVQLSSKVLLLLGELLVKVDVAEGAITAVEFLCARLIFVENGHSEKESALGVQRFELLRRTAMDVLAKIFARHPDQRTFIFDEILTSLEKLPVTRQSARQFKLVDGKPIQLVSALLMRLIQTSATRSTHRSTTTGDNLISANNRHEQDGASDSGEGDADVDQDQEAETDRASESAHDDKMQGLIRLAKPLHDGAQANAHYLVKFMVQRALSSTKTGDQPYRSLLDIFTEDFIGVLGSTDWPAAEMLLRALLSNIVSLMENEKSTAPSKNMALDLLGVMGSGISDLKIHVRSACRSLDVNESELSTRLVQLFEDLVDEKTDDTDFLEFDGPYRIVLEYLQARDVDDAQLQSACGFHLTQWAKNTWTACGADRGSDNAGREVLVTLSSRLKHMILDKKWLENEYESETVATTQARLACALITLNSPFCRAYKRIFSILLKSMTSDHATVKSKSLKSILQLLEKDPSVLDRGNSVMVSIMRCTLDASPLVRDSALVLIGKCLALRPTLDGEVCDRVIERTADAAIGVRKRAMKLLKDIYLRSNVGDNKPYIADALLQRINDTDESVSDLARQTFEDIWISPFHSTLSAKVESVQSRLAVKSQTLLIVKTVQRGEGVLSVLHSLLQSVLSNDSKNAVLNFQVCKAMVAVMFDSIIDSDELSGRPTQAHVLQTLTVFAKASPKLFDAEQLELLQPYVANLSNTDDLLIYRSVIVIFRHVLQHMSSLQHGFLRAIQDALFSSIAKVGRMELNEISSCLWTIDSILNNTDRLVRLTTSVLKGIYVAKDLSPADDTPESAARSAGAVNRVKRLVLIAGYFGKYCDFDQNAKSFKEEFPWWKGDSVAGLVVDIICPLTTPKQPASIRETALESISMICQFWPRQYLRSDTNSAFETVFDSGDTRLEHIVLSGFQDFFALEEKRSETGAEIPVGSGIVNGSDRLDKTYMATDHDGASTSIAQRFLQHILRIALSSVGELSLTATQVIASINRQGLVHPKECGPALVALETSPNAKVASIATQEHRALHQKHESMFEKEYMRAVRRAFMFQKEVICDTQGFTTQPFASKLRLLFDVLKTGNDR</sequence>
<dbReference type="Gene3D" id="1.25.10.10">
    <property type="entry name" value="Leucine-rich Repeat Variant"/>
    <property type="match status" value="1"/>
</dbReference>
<evidence type="ECO:0000256" key="6">
    <source>
        <dbReference type="RuleBase" id="RU364107"/>
    </source>
</evidence>
<keyword evidence="3 6" id="KW-0677">Repeat</keyword>
<proteinExistence type="inferred from homology"/>
<dbReference type="GO" id="GO:0003682">
    <property type="term" value="F:chromatin binding"/>
    <property type="evidence" value="ECO:0007669"/>
    <property type="project" value="TreeGrafter"/>
</dbReference>
<reference evidence="9 10" key="1">
    <citation type="submission" date="2017-03" db="EMBL/GenBank/DDBJ databases">
        <title>Genomes of endolithic fungi from Antarctica.</title>
        <authorList>
            <person name="Coleine C."/>
            <person name="Masonjones S."/>
            <person name="Stajich J.E."/>
        </authorList>
    </citation>
    <scope>NUCLEOTIDE SEQUENCE [LARGE SCALE GENOMIC DNA]</scope>
    <source>
        <strain evidence="9 10">CCFEE 5187</strain>
    </source>
</reference>
<dbReference type="InterPro" id="IPR033031">
    <property type="entry name" value="Scc2/Nipped-B"/>
</dbReference>
<comment type="subcellular location">
    <subcellularLocation>
        <location evidence="1 6">Nucleus</location>
    </subcellularLocation>
</comment>